<dbReference type="InterPro" id="IPR051164">
    <property type="entry name" value="NmrA-like_oxidored"/>
</dbReference>
<dbReference type="EMBL" id="CP006570">
    <property type="protein sequence ID" value="AHF79310.1"/>
    <property type="molecule type" value="Genomic_DNA"/>
</dbReference>
<keyword evidence="5" id="KW-0614">Plasmid</keyword>
<evidence type="ECO:0000256" key="3">
    <source>
        <dbReference type="ARBA" id="ARBA00023002"/>
    </source>
</evidence>
<dbReference type="OrthoDB" id="9798669at2"/>
<gene>
    <name evidence="5" type="ORF">Sant_P0274</name>
</gene>
<keyword evidence="3" id="KW-0560">Oxidoreductase</keyword>
<keyword evidence="6" id="KW-1185">Reference proteome</keyword>
<comment type="similarity">
    <text evidence="1">Belongs to the NmrA-type oxidoreductase family.</text>
</comment>
<evidence type="ECO:0000313" key="5">
    <source>
        <dbReference type="EMBL" id="AHF79310.1"/>
    </source>
</evidence>
<dbReference type="InterPro" id="IPR008030">
    <property type="entry name" value="NmrA-like"/>
</dbReference>
<dbReference type="KEGG" id="sod:Sant_P0274"/>
<keyword evidence="2" id="KW-0521">NADP</keyword>
<dbReference type="HOGENOM" id="CLU_007383_8_1_6"/>
<dbReference type="SUPFAM" id="SSF51735">
    <property type="entry name" value="NAD(P)-binding Rossmann-fold domains"/>
    <property type="match status" value="1"/>
</dbReference>
<dbReference type="Gene3D" id="3.90.25.10">
    <property type="entry name" value="UDP-galactose 4-epimerase, domain 1"/>
    <property type="match status" value="1"/>
</dbReference>
<dbReference type="PANTHER" id="PTHR42748">
    <property type="entry name" value="NITROGEN METABOLITE REPRESSION PROTEIN NMRA FAMILY MEMBER"/>
    <property type="match status" value="1"/>
</dbReference>
<evidence type="ECO:0000259" key="4">
    <source>
        <dbReference type="Pfam" id="PF05368"/>
    </source>
</evidence>
<reference evidence="5 6" key="1">
    <citation type="journal article" date="2014" name="Genome Biol. Evol.">
        <title>Genome degeneration and adaptation in a nascent stage of symbiosis.</title>
        <authorList>
            <person name="Oakeson K.F."/>
            <person name="Gil R."/>
            <person name="Clayton A.L."/>
            <person name="Dunn D.M."/>
            <person name="von Niederhausern A.C."/>
            <person name="Hamil C."/>
            <person name="Aoyagi A."/>
            <person name="Duval B."/>
            <person name="Baca A."/>
            <person name="Silva F.J."/>
            <person name="Vallier A."/>
            <person name="Jackson D.G."/>
            <person name="Latorre A."/>
            <person name="Weiss R.B."/>
            <person name="Heddi A."/>
            <person name="Moya A."/>
            <person name="Dale C."/>
        </authorList>
    </citation>
    <scope>NUCLEOTIDE SEQUENCE [LARGE SCALE GENOMIC DNA]</scope>
    <source>
        <strain evidence="5 6">HS1</strain>
        <plasmid evidence="6">Plasmid pHS1</plasmid>
    </source>
</reference>
<feature type="domain" description="NmrA-like" evidence="4">
    <location>
        <begin position="8"/>
        <end position="307"/>
    </location>
</feature>
<dbReference type="GO" id="GO:0016491">
    <property type="term" value="F:oxidoreductase activity"/>
    <property type="evidence" value="ECO:0007669"/>
    <property type="project" value="UniProtKB-KW"/>
</dbReference>
<evidence type="ECO:0000256" key="2">
    <source>
        <dbReference type="ARBA" id="ARBA00022857"/>
    </source>
</evidence>
<evidence type="ECO:0000313" key="6">
    <source>
        <dbReference type="Proteomes" id="UP000019028"/>
    </source>
</evidence>
<dbReference type="InterPro" id="IPR036291">
    <property type="entry name" value="NAD(P)-bd_dom_sf"/>
</dbReference>
<dbReference type="PANTHER" id="PTHR42748:SF30">
    <property type="entry name" value="NMRA-LIKE DOMAIN-CONTAINING PROTEIN"/>
    <property type="match status" value="1"/>
</dbReference>
<dbReference type="Proteomes" id="UP000019028">
    <property type="component" value="Plasmid pHS1"/>
</dbReference>
<organism evidence="5 6">
    <name type="scientific">Sodalis praecaptivus</name>
    <dbReference type="NCBI Taxonomy" id="1239307"/>
    <lineage>
        <taxon>Bacteria</taxon>
        <taxon>Pseudomonadati</taxon>
        <taxon>Pseudomonadota</taxon>
        <taxon>Gammaproteobacteria</taxon>
        <taxon>Enterobacterales</taxon>
        <taxon>Bruguierivoracaceae</taxon>
        <taxon>Sodalis</taxon>
    </lineage>
</organism>
<dbReference type="RefSeq" id="WP_025424444.1">
    <property type="nucleotide sequence ID" value="NZ_CP006570.1"/>
</dbReference>
<dbReference type="PATRIC" id="fig|1239307.3.peg.4824"/>
<name>W0I4C1_9GAMM</name>
<dbReference type="CDD" id="cd05251">
    <property type="entry name" value="NmrA_like_SDR_a"/>
    <property type="match status" value="1"/>
</dbReference>
<dbReference type="AlphaFoldDB" id="W0I4C1"/>
<sequence>MLTSLRPRITVVGAMSKQGRSVARTLLESQRYRVRALTRNIHSPIAQELASLGAELIEISIKSDEHAKLVAAFADSTGAFLMTPGILPAFRGAKTHETTLGCRLADAAVEAGVEHIVFSSLENVDKISEGQLWVPHFTDKGKIEEYIRTLPVGCSFIQMAFFYTNLLEYYQPRSEGGTLIFPVYLPEDFQAPFVDPLTATGPAVLAMFDNREMYTGCTLPVIGEFISPRELVETFCRVTGRKAVYRSAVTREELLHYFPSFVGKDGMVDEITGMVKYAVNYGYFAKNRDLLWSRKINSQSLTWEDYLINTGWQGDALTF</sequence>
<dbReference type="Gene3D" id="3.40.50.720">
    <property type="entry name" value="NAD(P)-binding Rossmann-like Domain"/>
    <property type="match status" value="1"/>
</dbReference>
<protein>
    <submittedName>
        <fullName evidence="5">NmrA family protein</fullName>
    </submittedName>
</protein>
<dbReference type="Pfam" id="PF05368">
    <property type="entry name" value="NmrA"/>
    <property type="match status" value="1"/>
</dbReference>
<evidence type="ECO:0000256" key="1">
    <source>
        <dbReference type="ARBA" id="ARBA00006328"/>
    </source>
</evidence>
<accession>W0I4C1</accession>
<geneLocation type="plasmid" evidence="5 6">
    <name>pHS1</name>
</geneLocation>
<proteinExistence type="inferred from homology"/>